<gene>
    <name evidence="1" type="ORF">G2W53_019988</name>
</gene>
<accession>A0A834U2R8</accession>
<dbReference type="AlphaFoldDB" id="A0A834U2R8"/>
<dbReference type="Proteomes" id="UP000634136">
    <property type="component" value="Unassembled WGS sequence"/>
</dbReference>
<protein>
    <submittedName>
        <fullName evidence="1">Uncharacterized protein</fullName>
    </submittedName>
</protein>
<dbReference type="EMBL" id="JAAIUW010000006">
    <property type="protein sequence ID" value="KAF7828824.1"/>
    <property type="molecule type" value="Genomic_DNA"/>
</dbReference>
<evidence type="ECO:0000313" key="2">
    <source>
        <dbReference type="Proteomes" id="UP000634136"/>
    </source>
</evidence>
<keyword evidence="2" id="KW-1185">Reference proteome</keyword>
<evidence type="ECO:0000313" key="1">
    <source>
        <dbReference type="EMBL" id="KAF7828824.1"/>
    </source>
</evidence>
<comment type="caution">
    <text evidence="1">The sequence shown here is derived from an EMBL/GenBank/DDBJ whole genome shotgun (WGS) entry which is preliminary data.</text>
</comment>
<proteinExistence type="predicted"/>
<reference evidence="1" key="1">
    <citation type="submission" date="2020-09" db="EMBL/GenBank/DDBJ databases">
        <title>Genome-Enabled Discovery of Anthraquinone Biosynthesis in Senna tora.</title>
        <authorList>
            <person name="Kang S.-H."/>
            <person name="Pandey R.P."/>
            <person name="Lee C.-M."/>
            <person name="Sim J.-S."/>
            <person name="Jeong J.-T."/>
            <person name="Choi B.-S."/>
            <person name="Jung M."/>
            <person name="Ginzburg D."/>
            <person name="Zhao K."/>
            <person name="Won S.Y."/>
            <person name="Oh T.-J."/>
            <person name="Yu Y."/>
            <person name="Kim N.-H."/>
            <person name="Lee O.R."/>
            <person name="Lee T.-H."/>
            <person name="Bashyal P."/>
            <person name="Kim T.-S."/>
            <person name="Lee W.-H."/>
            <person name="Kawkins C."/>
            <person name="Kim C.-K."/>
            <person name="Kim J.S."/>
            <person name="Ahn B.O."/>
            <person name="Rhee S.Y."/>
            <person name="Sohng J.K."/>
        </authorList>
    </citation>
    <scope>NUCLEOTIDE SEQUENCE</scope>
    <source>
        <tissue evidence="1">Leaf</tissue>
    </source>
</reference>
<name>A0A834U2R8_9FABA</name>
<sequence>MGLEELKKRVGDRDIFHAKKTAAHGAQPKASNACHFPHMCFWGPHILSTLHA</sequence>
<organism evidence="1 2">
    <name type="scientific">Senna tora</name>
    <dbReference type="NCBI Taxonomy" id="362788"/>
    <lineage>
        <taxon>Eukaryota</taxon>
        <taxon>Viridiplantae</taxon>
        <taxon>Streptophyta</taxon>
        <taxon>Embryophyta</taxon>
        <taxon>Tracheophyta</taxon>
        <taxon>Spermatophyta</taxon>
        <taxon>Magnoliopsida</taxon>
        <taxon>eudicotyledons</taxon>
        <taxon>Gunneridae</taxon>
        <taxon>Pentapetalae</taxon>
        <taxon>rosids</taxon>
        <taxon>fabids</taxon>
        <taxon>Fabales</taxon>
        <taxon>Fabaceae</taxon>
        <taxon>Caesalpinioideae</taxon>
        <taxon>Cassia clade</taxon>
        <taxon>Senna</taxon>
    </lineage>
</organism>